<dbReference type="AlphaFoldDB" id="A0A1G2UGL2"/>
<dbReference type="EMBL" id="MHWM01000023">
    <property type="protein sequence ID" value="OHB08525.1"/>
    <property type="molecule type" value="Genomic_DNA"/>
</dbReference>
<organism evidence="1 2">
    <name type="scientific">Candidatus Zambryskibacteria bacterium RIFCSPLOWO2_02_FULL_39_14</name>
    <dbReference type="NCBI Taxonomy" id="1802769"/>
    <lineage>
        <taxon>Bacteria</taxon>
        <taxon>Candidatus Zambryskiibacteriota</taxon>
    </lineage>
</organism>
<accession>A0A1G2UGL2</accession>
<evidence type="ECO:0000313" key="1">
    <source>
        <dbReference type="EMBL" id="OHB08525.1"/>
    </source>
</evidence>
<gene>
    <name evidence="1" type="ORF">A3I86_02630</name>
</gene>
<name>A0A1G2UGL2_9BACT</name>
<evidence type="ECO:0000313" key="2">
    <source>
        <dbReference type="Proteomes" id="UP000177096"/>
    </source>
</evidence>
<sequence>MHKDYLDHISGNKCGTCGGDAPNWKCPKCGGVSDIFDPSHRQKCRFGAKYQAQCQKCGEAEEKCICEPVS</sequence>
<dbReference type="Proteomes" id="UP000177096">
    <property type="component" value="Unassembled WGS sequence"/>
</dbReference>
<comment type="caution">
    <text evidence="1">The sequence shown here is derived from an EMBL/GenBank/DDBJ whole genome shotgun (WGS) entry which is preliminary data.</text>
</comment>
<protein>
    <submittedName>
        <fullName evidence="1">Uncharacterized protein</fullName>
    </submittedName>
</protein>
<proteinExistence type="predicted"/>
<reference evidence="1 2" key="1">
    <citation type="journal article" date="2016" name="Nat. Commun.">
        <title>Thousands of microbial genomes shed light on interconnected biogeochemical processes in an aquifer system.</title>
        <authorList>
            <person name="Anantharaman K."/>
            <person name="Brown C.T."/>
            <person name="Hug L.A."/>
            <person name="Sharon I."/>
            <person name="Castelle C.J."/>
            <person name="Probst A.J."/>
            <person name="Thomas B.C."/>
            <person name="Singh A."/>
            <person name="Wilkins M.J."/>
            <person name="Karaoz U."/>
            <person name="Brodie E.L."/>
            <person name="Williams K.H."/>
            <person name="Hubbard S.S."/>
            <person name="Banfield J.F."/>
        </authorList>
    </citation>
    <scope>NUCLEOTIDE SEQUENCE [LARGE SCALE GENOMIC DNA]</scope>
</reference>